<sequence>MSSGKSAVARLMSRNKYPLFDADKAVVGLYKKRDFIKKIRKKFNFKNTKNLKRKVKNLIKKDKKKLKELESIIHPLVRKEMKTLMKPRKNIKISIFEIPLLIESKLTKYFDVVVFVDANKNIRLKRYLYKGGNKKIFTILDNRQIKPSKKIKISNHVIYNNKSLKVLKKNVKLLMNKYE</sequence>
<proteinExistence type="predicted"/>
<evidence type="ECO:0000256" key="1">
    <source>
        <dbReference type="ARBA" id="ARBA00022741"/>
    </source>
</evidence>
<evidence type="ECO:0000313" key="3">
    <source>
        <dbReference type="EMBL" id="SVA20309.1"/>
    </source>
</evidence>
<accession>A0A381TWT2</accession>
<dbReference type="InterPro" id="IPR001977">
    <property type="entry name" value="Depp_CoAkinase"/>
</dbReference>
<dbReference type="InterPro" id="IPR027417">
    <property type="entry name" value="P-loop_NTPase"/>
</dbReference>
<dbReference type="AlphaFoldDB" id="A0A381TWT2"/>
<name>A0A381TWT2_9ZZZZ</name>
<evidence type="ECO:0000256" key="2">
    <source>
        <dbReference type="ARBA" id="ARBA00022840"/>
    </source>
</evidence>
<dbReference type="GO" id="GO:0015937">
    <property type="term" value="P:coenzyme A biosynthetic process"/>
    <property type="evidence" value="ECO:0007669"/>
    <property type="project" value="InterPro"/>
</dbReference>
<evidence type="ECO:0008006" key="4">
    <source>
        <dbReference type="Google" id="ProtNLM"/>
    </source>
</evidence>
<dbReference type="PROSITE" id="PS51219">
    <property type="entry name" value="DPCK"/>
    <property type="match status" value="1"/>
</dbReference>
<dbReference type="NCBIfam" id="TIGR00152">
    <property type="entry name" value="dephospho-CoA kinase"/>
    <property type="match status" value="1"/>
</dbReference>
<dbReference type="Pfam" id="PF01121">
    <property type="entry name" value="CoaE"/>
    <property type="match status" value="1"/>
</dbReference>
<dbReference type="GO" id="GO:0004140">
    <property type="term" value="F:dephospho-CoA kinase activity"/>
    <property type="evidence" value="ECO:0007669"/>
    <property type="project" value="InterPro"/>
</dbReference>
<dbReference type="SUPFAM" id="SSF52540">
    <property type="entry name" value="P-loop containing nucleoside triphosphate hydrolases"/>
    <property type="match status" value="1"/>
</dbReference>
<reference evidence="3" key="1">
    <citation type="submission" date="2018-05" db="EMBL/GenBank/DDBJ databases">
        <authorList>
            <person name="Lanie J.A."/>
            <person name="Ng W.-L."/>
            <person name="Kazmierczak K.M."/>
            <person name="Andrzejewski T.M."/>
            <person name="Davidsen T.M."/>
            <person name="Wayne K.J."/>
            <person name="Tettelin H."/>
            <person name="Glass J.I."/>
            <person name="Rusch D."/>
            <person name="Podicherti R."/>
            <person name="Tsui H.-C.T."/>
            <person name="Winkler M.E."/>
        </authorList>
    </citation>
    <scope>NUCLEOTIDE SEQUENCE</scope>
</reference>
<dbReference type="EMBL" id="UINC01005282">
    <property type="protein sequence ID" value="SVA20309.1"/>
    <property type="molecule type" value="Genomic_DNA"/>
</dbReference>
<dbReference type="Gene3D" id="3.40.50.300">
    <property type="entry name" value="P-loop containing nucleotide triphosphate hydrolases"/>
    <property type="match status" value="1"/>
</dbReference>
<gene>
    <name evidence="3" type="ORF">METZ01_LOCUS73163</name>
</gene>
<dbReference type="CDD" id="cd02022">
    <property type="entry name" value="DPCK"/>
    <property type="match status" value="1"/>
</dbReference>
<keyword evidence="1" id="KW-0547">Nucleotide-binding</keyword>
<keyword evidence="2" id="KW-0067">ATP-binding</keyword>
<dbReference type="GO" id="GO:0005524">
    <property type="term" value="F:ATP binding"/>
    <property type="evidence" value="ECO:0007669"/>
    <property type="project" value="UniProtKB-KW"/>
</dbReference>
<protein>
    <recommendedName>
        <fullName evidence="4">Dephospho-CoA kinase</fullName>
    </recommendedName>
</protein>
<organism evidence="3">
    <name type="scientific">marine metagenome</name>
    <dbReference type="NCBI Taxonomy" id="408172"/>
    <lineage>
        <taxon>unclassified sequences</taxon>
        <taxon>metagenomes</taxon>
        <taxon>ecological metagenomes</taxon>
    </lineage>
</organism>